<dbReference type="PANTHER" id="PTHR42756:SF1">
    <property type="entry name" value="TRANSCRIPTIONAL REPRESSOR OF EMRAB OPERON"/>
    <property type="match status" value="1"/>
</dbReference>
<feature type="domain" description="HTH marR-type" evidence="4">
    <location>
        <begin position="13"/>
        <end position="149"/>
    </location>
</feature>
<gene>
    <name evidence="5" type="ORF">S03H2_53409</name>
</gene>
<name>X1J5Y4_9ZZZZ</name>
<evidence type="ECO:0000256" key="2">
    <source>
        <dbReference type="ARBA" id="ARBA00023125"/>
    </source>
</evidence>
<dbReference type="InterPro" id="IPR036390">
    <property type="entry name" value="WH_DNA-bd_sf"/>
</dbReference>
<keyword evidence="1" id="KW-0805">Transcription regulation</keyword>
<dbReference type="PANTHER" id="PTHR42756">
    <property type="entry name" value="TRANSCRIPTIONAL REGULATOR, MARR"/>
    <property type="match status" value="1"/>
</dbReference>
<accession>X1J5Y4</accession>
<comment type="caution">
    <text evidence="5">The sequence shown here is derived from an EMBL/GenBank/DDBJ whole genome shotgun (WGS) entry which is preliminary data.</text>
</comment>
<dbReference type="InterPro" id="IPR036388">
    <property type="entry name" value="WH-like_DNA-bd_sf"/>
</dbReference>
<dbReference type="GO" id="GO:0003677">
    <property type="term" value="F:DNA binding"/>
    <property type="evidence" value="ECO:0007669"/>
    <property type="project" value="UniProtKB-KW"/>
</dbReference>
<sequence length="154" mass="17644">MPIANIANSTEVDNKMEKKLIDLIIELKKDCLVDEEQIRTLCNVSLAEYKVVMEIKATERVTCNVLSKKMGLSPSRGSRIIDGLVRKKLLLRTTNPEDRRSFVLSLSSKGVKIKDDIERERNNCEKRIRGKLSAKEFDLIKEGLELVTKIFHQE</sequence>
<evidence type="ECO:0000256" key="3">
    <source>
        <dbReference type="ARBA" id="ARBA00023163"/>
    </source>
</evidence>
<dbReference type="GO" id="GO:0003700">
    <property type="term" value="F:DNA-binding transcription factor activity"/>
    <property type="evidence" value="ECO:0007669"/>
    <property type="project" value="InterPro"/>
</dbReference>
<dbReference type="PROSITE" id="PS50995">
    <property type="entry name" value="HTH_MARR_2"/>
    <property type="match status" value="1"/>
</dbReference>
<protein>
    <recommendedName>
        <fullName evidence="4">HTH marR-type domain-containing protein</fullName>
    </recommendedName>
</protein>
<dbReference type="AlphaFoldDB" id="X1J5Y4"/>
<dbReference type="EMBL" id="BARU01033994">
    <property type="protein sequence ID" value="GAH73754.1"/>
    <property type="molecule type" value="Genomic_DNA"/>
</dbReference>
<reference evidence="5" key="1">
    <citation type="journal article" date="2014" name="Front. Microbiol.">
        <title>High frequency of phylogenetically diverse reductive dehalogenase-homologous genes in deep subseafloor sedimentary metagenomes.</title>
        <authorList>
            <person name="Kawai M."/>
            <person name="Futagami T."/>
            <person name="Toyoda A."/>
            <person name="Takaki Y."/>
            <person name="Nishi S."/>
            <person name="Hori S."/>
            <person name="Arai W."/>
            <person name="Tsubouchi T."/>
            <person name="Morono Y."/>
            <person name="Uchiyama I."/>
            <person name="Ito T."/>
            <person name="Fujiyama A."/>
            <person name="Inagaki F."/>
            <person name="Takami H."/>
        </authorList>
    </citation>
    <scope>NUCLEOTIDE SEQUENCE</scope>
    <source>
        <strain evidence="5">Expedition CK06-06</strain>
    </source>
</reference>
<keyword evidence="3" id="KW-0804">Transcription</keyword>
<proteinExistence type="predicted"/>
<dbReference type="Gene3D" id="1.10.10.10">
    <property type="entry name" value="Winged helix-like DNA-binding domain superfamily/Winged helix DNA-binding domain"/>
    <property type="match status" value="1"/>
</dbReference>
<keyword evidence="2" id="KW-0238">DNA-binding</keyword>
<evidence type="ECO:0000256" key="1">
    <source>
        <dbReference type="ARBA" id="ARBA00023015"/>
    </source>
</evidence>
<evidence type="ECO:0000259" key="4">
    <source>
        <dbReference type="PROSITE" id="PS50995"/>
    </source>
</evidence>
<evidence type="ECO:0000313" key="5">
    <source>
        <dbReference type="EMBL" id="GAH73754.1"/>
    </source>
</evidence>
<dbReference type="SMART" id="SM00347">
    <property type="entry name" value="HTH_MARR"/>
    <property type="match status" value="1"/>
</dbReference>
<organism evidence="5">
    <name type="scientific">marine sediment metagenome</name>
    <dbReference type="NCBI Taxonomy" id="412755"/>
    <lineage>
        <taxon>unclassified sequences</taxon>
        <taxon>metagenomes</taxon>
        <taxon>ecological metagenomes</taxon>
    </lineage>
</organism>
<dbReference type="SUPFAM" id="SSF46785">
    <property type="entry name" value="Winged helix' DNA-binding domain"/>
    <property type="match status" value="1"/>
</dbReference>
<dbReference type="Pfam" id="PF01047">
    <property type="entry name" value="MarR"/>
    <property type="match status" value="1"/>
</dbReference>
<dbReference type="InterPro" id="IPR000835">
    <property type="entry name" value="HTH_MarR-typ"/>
</dbReference>